<dbReference type="GO" id="GO:0000166">
    <property type="term" value="F:nucleotide binding"/>
    <property type="evidence" value="ECO:0007669"/>
    <property type="project" value="UniProtKB-KW"/>
</dbReference>
<organism evidence="11 12">
    <name type="scientific">Shimia gijangensis</name>
    <dbReference type="NCBI Taxonomy" id="1470563"/>
    <lineage>
        <taxon>Bacteria</taxon>
        <taxon>Pseudomonadati</taxon>
        <taxon>Pseudomonadota</taxon>
        <taxon>Alphaproteobacteria</taxon>
        <taxon>Rhodobacterales</taxon>
        <taxon>Roseobacteraceae</taxon>
    </lineage>
</organism>
<evidence type="ECO:0000256" key="3">
    <source>
        <dbReference type="ARBA" id="ARBA00022694"/>
    </source>
</evidence>
<dbReference type="SUPFAM" id="SSF81301">
    <property type="entry name" value="Nucleotidyltransferase"/>
    <property type="match status" value="1"/>
</dbReference>
<dbReference type="InterPro" id="IPR043519">
    <property type="entry name" value="NT_sf"/>
</dbReference>
<keyword evidence="8" id="KW-0694">RNA-binding</keyword>
<keyword evidence="7" id="KW-0460">Magnesium</keyword>
<evidence type="ECO:0000256" key="2">
    <source>
        <dbReference type="ARBA" id="ARBA00022679"/>
    </source>
</evidence>
<dbReference type="CDD" id="cd05398">
    <property type="entry name" value="NT_ClassII-CCAase"/>
    <property type="match status" value="1"/>
</dbReference>
<dbReference type="GO" id="GO:0008033">
    <property type="term" value="P:tRNA processing"/>
    <property type="evidence" value="ECO:0007669"/>
    <property type="project" value="UniProtKB-KW"/>
</dbReference>
<sequence length="387" mass="41752">MTRISGAWLDNSHTQDVCAMLTGAGFQALFVGGCVRNALFGVDVNDIDLSTDALPNIVIELASAAGFHAIPTGVEHGTVTVMAGGIPHEITTFRKDIETDGRRAVVAFSTDVSDDARRRDFTMNALYALPDGTIIDPLGGMDDLEQRRVRFIDDAEARIQEDYLRILRYFRFQAWYGDPALGMDSEALAAISANSAGIETLSKERLGVEMLKLLAADDPAPAVASMRQSGALAQVVIGADDRALAPLVHLEQAFGASHDPIRRLAVLGGQNVSDALRLSKKNTRLLALLRQGVESIESAASLAYRQGADIALSILLLRSAMLEIPMSAGVFDEIEKGELATFPVNATDLMPTYIGAHLGDELKRLERLWIQSGFSLTKTDLLGRDSD</sequence>
<evidence type="ECO:0000256" key="7">
    <source>
        <dbReference type="ARBA" id="ARBA00022842"/>
    </source>
</evidence>
<evidence type="ECO:0000256" key="4">
    <source>
        <dbReference type="ARBA" id="ARBA00022695"/>
    </source>
</evidence>
<proteinExistence type="inferred from homology"/>
<dbReference type="PANTHER" id="PTHR46173:SF1">
    <property type="entry name" value="CCA TRNA NUCLEOTIDYLTRANSFERASE 1, MITOCHONDRIAL"/>
    <property type="match status" value="1"/>
</dbReference>
<dbReference type="EMBL" id="FQZQ01000014">
    <property type="protein sequence ID" value="SHJ85501.1"/>
    <property type="molecule type" value="Genomic_DNA"/>
</dbReference>
<dbReference type="STRING" id="1470563.SAMN05444000_11446"/>
<dbReference type="RefSeq" id="WP_073253391.1">
    <property type="nucleotide sequence ID" value="NZ_FQZQ01000014.1"/>
</dbReference>
<protein>
    <submittedName>
        <fullName evidence="11">Poly(A) polymerase/tRNA nucleotidyltransferase (CCA-adding enzyme)</fullName>
    </submittedName>
</protein>
<dbReference type="Pfam" id="PF12627">
    <property type="entry name" value="PolyA_pol_RNAbd"/>
    <property type="match status" value="1"/>
</dbReference>
<dbReference type="GO" id="GO:0046872">
    <property type="term" value="F:metal ion binding"/>
    <property type="evidence" value="ECO:0007669"/>
    <property type="project" value="UniProtKB-KW"/>
</dbReference>
<keyword evidence="4" id="KW-0548">Nucleotidyltransferase</keyword>
<feature type="domain" description="Poly A polymerase head" evidence="9">
    <location>
        <begin position="30"/>
        <end position="150"/>
    </location>
</feature>
<evidence type="ECO:0000256" key="1">
    <source>
        <dbReference type="ARBA" id="ARBA00001946"/>
    </source>
</evidence>
<feature type="domain" description="tRNA nucleotidyltransferase/poly(A) polymerase RNA and SrmB- binding" evidence="10">
    <location>
        <begin position="183"/>
        <end position="235"/>
    </location>
</feature>
<dbReference type="GO" id="GO:0016779">
    <property type="term" value="F:nucleotidyltransferase activity"/>
    <property type="evidence" value="ECO:0007669"/>
    <property type="project" value="UniProtKB-KW"/>
</dbReference>
<accession>A0A1M6MPU6</accession>
<dbReference type="PROSITE" id="PS51257">
    <property type="entry name" value="PROKAR_LIPOPROTEIN"/>
    <property type="match status" value="1"/>
</dbReference>
<evidence type="ECO:0000256" key="6">
    <source>
        <dbReference type="ARBA" id="ARBA00022741"/>
    </source>
</evidence>
<evidence type="ECO:0000313" key="12">
    <source>
        <dbReference type="Proteomes" id="UP000183982"/>
    </source>
</evidence>
<dbReference type="InterPro" id="IPR050264">
    <property type="entry name" value="Bact_CCA-adding_enz_type3_sf"/>
</dbReference>
<evidence type="ECO:0000313" key="11">
    <source>
        <dbReference type="EMBL" id="SHJ85501.1"/>
    </source>
</evidence>
<reference evidence="12" key="1">
    <citation type="submission" date="2016-11" db="EMBL/GenBank/DDBJ databases">
        <authorList>
            <person name="Varghese N."/>
            <person name="Submissions S."/>
        </authorList>
    </citation>
    <scope>NUCLEOTIDE SEQUENCE [LARGE SCALE GENOMIC DNA]</scope>
    <source>
        <strain evidence="12">DSM 100564</strain>
    </source>
</reference>
<name>A0A1M6MPU6_9RHOB</name>
<keyword evidence="3" id="KW-0819">tRNA processing</keyword>
<evidence type="ECO:0000259" key="10">
    <source>
        <dbReference type="Pfam" id="PF12627"/>
    </source>
</evidence>
<keyword evidence="6" id="KW-0547">Nucleotide-binding</keyword>
<keyword evidence="5" id="KW-0479">Metal-binding</keyword>
<dbReference type="OrthoDB" id="9805698at2"/>
<evidence type="ECO:0000256" key="5">
    <source>
        <dbReference type="ARBA" id="ARBA00022723"/>
    </source>
</evidence>
<evidence type="ECO:0000256" key="8">
    <source>
        <dbReference type="RuleBase" id="RU003953"/>
    </source>
</evidence>
<comment type="cofactor">
    <cofactor evidence="1">
        <name>Mg(2+)</name>
        <dbReference type="ChEBI" id="CHEBI:18420"/>
    </cofactor>
</comment>
<dbReference type="GO" id="GO:0000049">
    <property type="term" value="F:tRNA binding"/>
    <property type="evidence" value="ECO:0007669"/>
    <property type="project" value="TreeGrafter"/>
</dbReference>
<dbReference type="Proteomes" id="UP000183982">
    <property type="component" value="Unassembled WGS sequence"/>
</dbReference>
<dbReference type="SUPFAM" id="SSF81891">
    <property type="entry name" value="Poly A polymerase C-terminal region-like"/>
    <property type="match status" value="1"/>
</dbReference>
<keyword evidence="2 8" id="KW-0808">Transferase</keyword>
<dbReference type="Pfam" id="PF01743">
    <property type="entry name" value="PolyA_pol"/>
    <property type="match status" value="1"/>
</dbReference>
<dbReference type="InterPro" id="IPR032828">
    <property type="entry name" value="PolyA_RNA-bd"/>
</dbReference>
<gene>
    <name evidence="11" type="ORF">SAMN05444000_11446</name>
</gene>
<dbReference type="Gene3D" id="1.10.3090.10">
    <property type="entry name" value="cca-adding enzyme, domain 2"/>
    <property type="match status" value="1"/>
</dbReference>
<keyword evidence="12" id="KW-1185">Reference proteome</keyword>
<dbReference type="InterPro" id="IPR002646">
    <property type="entry name" value="PolA_pol_head_dom"/>
</dbReference>
<comment type="similarity">
    <text evidence="8">Belongs to the tRNA nucleotidyltransferase/poly(A) polymerase family.</text>
</comment>
<dbReference type="AlphaFoldDB" id="A0A1M6MPU6"/>
<dbReference type="PANTHER" id="PTHR46173">
    <property type="entry name" value="CCA TRNA NUCLEOTIDYLTRANSFERASE 1, MITOCHONDRIAL"/>
    <property type="match status" value="1"/>
</dbReference>
<evidence type="ECO:0000259" key="9">
    <source>
        <dbReference type="Pfam" id="PF01743"/>
    </source>
</evidence>
<dbReference type="Gene3D" id="3.30.460.10">
    <property type="entry name" value="Beta Polymerase, domain 2"/>
    <property type="match status" value="1"/>
</dbReference>